<reference evidence="1 2" key="1">
    <citation type="journal article" date="2022" name="Nat. Genet.">
        <title>Improved pea reference genome and pan-genome highlight genomic features and evolutionary characteristics.</title>
        <authorList>
            <person name="Yang T."/>
            <person name="Liu R."/>
            <person name="Luo Y."/>
            <person name="Hu S."/>
            <person name="Wang D."/>
            <person name="Wang C."/>
            <person name="Pandey M.K."/>
            <person name="Ge S."/>
            <person name="Xu Q."/>
            <person name="Li N."/>
            <person name="Li G."/>
            <person name="Huang Y."/>
            <person name="Saxena R.K."/>
            <person name="Ji Y."/>
            <person name="Li M."/>
            <person name="Yan X."/>
            <person name="He Y."/>
            <person name="Liu Y."/>
            <person name="Wang X."/>
            <person name="Xiang C."/>
            <person name="Varshney R.K."/>
            <person name="Ding H."/>
            <person name="Gao S."/>
            <person name="Zong X."/>
        </authorList>
    </citation>
    <scope>NUCLEOTIDE SEQUENCE [LARGE SCALE GENOMIC DNA]</scope>
    <source>
        <strain evidence="1 2">cv. Zhongwan 6</strain>
    </source>
</reference>
<evidence type="ECO:0000313" key="2">
    <source>
        <dbReference type="Proteomes" id="UP001058974"/>
    </source>
</evidence>
<dbReference type="EMBL" id="JAMSHJ010000002">
    <property type="protein sequence ID" value="KAI5439145.1"/>
    <property type="molecule type" value="Genomic_DNA"/>
</dbReference>
<comment type="caution">
    <text evidence="1">The sequence shown here is derived from an EMBL/GenBank/DDBJ whole genome shotgun (WGS) entry which is preliminary data.</text>
</comment>
<gene>
    <name evidence="1" type="ORF">KIW84_024788</name>
</gene>
<organism evidence="1 2">
    <name type="scientific">Pisum sativum</name>
    <name type="common">Garden pea</name>
    <name type="synonym">Lathyrus oleraceus</name>
    <dbReference type="NCBI Taxonomy" id="3888"/>
    <lineage>
        <taxon>Eukaryota</taxon>
        <taxon>Viridiplantae</taxon>
        <taxon>Streptophyta</taxon>
        <taxon>Embryophyta</taxon>
        <taxon>Tracheophyta</taxon>
        <taxon>Spermatophyta</taxon>
        <taxon>Magnoliopsida</taxon>
        <taxon>eudicotyledons</taxon>
        <taxon>Gunneridae</taxon>
        <taxon>Pentapetalae</taxon>
        <taxon>rosids</taxon>
        <taxon>fabids</taxon>
        <taxon>Fabales</taxon>
        <taxon>Fabaceae</taxon>
        <taxon>Papilionoideae</taxon>
        <taxon>50 kb inversion clade</taxon>
        <taxon>NPAAA clade</taxon>
        <taxon>Hologalegina</taxon>
        <taxon>IRL clade</taxon>
        <taxon>Fabeae</taxon>
        <taxon>Lathyrus</taxon>
    </lineage>
</organism>
<keyword evidence="2" id="KW-1185">Reference proteome</keyword>
<dbReference type="Proteomes" id="UP001058974">
    <property type="component" value="Chromosome 2"/>
</dbReference>
<sequence>MNQHSCRCDFSPDLIDNNPVTPLYDFDNPIYLAEEEDEEDCELPGELARLLKQEEKVIQPHEEQIEVVNLGTDEVKREVKIGVALEESVKSRLVVLLKELSSSEAEVA</sequence>
<protein>
    <submittedName>
        <fullName evidence="1">Uncharacterized protein</fullName>
    </submittedName>
</protein>
<evidence type="ECO:0000313" key="1">
    <source>
        <dbReference type="EMBL" id="KAI5439145.1"/>
    </source>
</evidence>
<dbReference type="Gramene" id="Psat02G0478800-T1">
    <property type="protein sequence ID" value="KAI5439145.1"/>
    <property type="gene ID" value="KIW84_024788"/>
</dbReference>
<name>A0A9D5BCL6_PEA</name>
<dbReference type="AlphaFoldDB" id="A0A9D5BCL6"/>
<proteinExistence type="predicted"/>
<accession>A0A9D5BCL6</accession>